<organism evidence="4">
    <name type="scientific">Diabrotica virgifera virgifera</name>
    <name type="common">western corn rootworm</name>
    <dbReference type="NCBI Taxonomy" id="50390"/>
    <lineage>
        <taxon>Eukaryota</taxon>
        <taxon>Metazoa</taxon>
        <taxon>Ecdysozoa</taxon>
        <taxon>Arthropoda</taxon>
        <taxon>Hexapoda</taxon>
        <taxon>Insecta</taxon>
        <taxon>Pterygota</taxon>
        <taxon>Neoptera</taxon>
        <taxon>Endopterygota</taxon>
        <taxon>Coleoptera</taxon>
        <taxon>Polyphaga</taxon>
        <taxon>Cucujiformia</taxon>
        <taxon>Chrysomeloidea</taxon>
        <taxon>Chrysomelidae</taxon>
        <taxon>Galerucinae</taxon>
        <taxon>Diabroticina</taxon>
        <taxon>Diabroticites</taxon>
        <taxon>Diabrotica</taxon>
    </lineage>
</organism>
<proteinExistence type="predicted"/>
<dbReference type="Pfam" id="PF00098">
    <property type="entry name" value="zf-CCHC"/>
    <property type="match status" value="1"/>
</dbReference>
<accession>A0A6P7FI61</accession>
<feature type="region of interest" description="Disordered" evidence="2">
    <location>
        <begin position="28"/>
        <end position="108"/>
    </location>
</feature>
<keyword evidence="1" id="KW-0863">Zinc-finger</keyword>
<gene>
    <name evidence="4" type="primary">LOC114328183</name>
</gene>
<sequence length="351" mass="39783">MSCAQTCIELPTVIDTETDSVVEETHYTASVKRMHPTPPEMRKSRNNKTKEVHPTPTNNEEVLEHSDDGNKNNWEIVLSRKTRQKQRKEQQLKQQPKQKKQVRSTNKPNALIIRPTEKAKYAEILDRVKKGIPDEQVRSTVNKIQMTVTGDLLIILSKKNTDGGLQLKKNITDLLKNDATVISKEPQEKLEIRDLDILAKKKDIVLALQTAAGEEYQIQQDTIISLRKAYRGTQTALVTVAVPIAKKILDEHEKIRIGWNNCRIRSVKSPTKCYKCWQYGHLATQCKSGVDRTHLCMKCGKGGHKVAECSKEAQCVLCIEKGNLETCAHIAGTSRCPVYKEALQKVEVRRL</sequence>
<dbReference type="InterPro" id="IPR036875">
    <property type="entry name" value="Znf_CCHC_sf"/>
</dbReference>
<evidence type="ECO:0000256" key="1">
    <source>
        <dbReference type="PROSITE-ProRule" id="PRU00047"/>
    </source>
</evidence>
<dbReference type="InParanoid" id="A0A6P7FI61"/>
<feature type="compositionally biased region" description="Basic and acidic residues" evidence="2">
    <location>
        <begin position="40"/>
        <end position="53"/>
    </location>
</feature>
<dbReference type="SMART" id="SM00343">
    <property type="entry name" value="ZnF_C2HC"/>
    <property type="match status" value="2"/>
</dbReference>
<dbReference type="GO" id="GO:0008270">
    <property type="term" value="F:zinc ion binding"/>
    <property type="evidence" value="ECO:0007669"/>
    <property type="project" value="UniProtKB-KW"/>
</dbReference>
<reference evidence="4" key="1">
    <citation type="submission" date="2025-08" db="UniProtKB">
        <authorList>
            <consortium name="RefSeq"/>
        </authorList>
    </citation>
    <scope>IDENTIFICATION</scope>
    <source>
        <tissue evidence="4">Whole insect</tissue>
    </source>
</reference>
<dbReference type="PROSITE" id="PS50158">
    <property type="entry name" value="ZF_CCHC"/>
    <property type="match status" value="2"/>
</dbReference>
<evidence type="ECO:0000256" key="2">
    <source>
        <dbReference type="SAM" id="MobiDB-lite"/>
    </source>
</evidence>
<evidence type="ECO:0000313" key="4">
    <source>
        <dbReference type="RefSeq" id="XP_028132768.1"/>
    </source>
</evidence>
<dbReference type="InterPro" id="IPR001878">
    <property type="entry name" value="Znf_CCHC"/>
</dbReference>
<dbReference type="SUPFAM" id="SSF57756">
    <property type="entry name" value="Retrovirus zinc finger-like domains"/>
    <property type="match status" value="1"/>
</dbReference>
<dbReference type="GO" id="GO:0003676">
    <property type="term" value="F:nucleic acid binding"/>
    <property type="evidence" value="ECO:0007669"/>
    <property type="project" value="InterPro"/>
</dbReference>
<dbReference type="RefSeq" id="XP_028132768.1">
    <property type="nucleotide sequence ID" value="XM_028276967.1"/>
</dbReference>
<keyword evidence="1" id="KW-0479">Metal-binding</keyword>
<feature type="domain" description="CCHC-type" evidence="3">
    <location>
        <begin position="272"/>
        <end position="288"/>
    </location>
</feature>
<dbReference type="AlphaFoldDB" id="A0A6P7FI61"/>
<evidence type="ECO:0000259" key="3">
    <source>
        <dbReference type="PROSITE" id="PS50158"/>
    </source>
</evidence>
<dbReference type="Gene3D" id="4.10.60.10">
    <property type="entry name" value="Zinc finger, CCHC-type"/>
    <property type="match status" value="1"/>
</dbReference>
<name>A0A6P7FI61_DIAVI</name>
<protein>
    <submittedName>
        <fullName evidence="4">Uncharacterized protein LOC114328183</fullName>
    </submittedName>
</protein>
<feature type="domain" description="CCHC-type" evidence="3">
    <location>
        <begin position="296"/>
        <end position="311"/>
    </location>
</feature>
<keyword evidence="1" id="KW-0862">Zinc</keyword>